<dbReference type="InterPro" id="IPR036097">
    <property type="entry name" value="HisK_dim/P_sf"/>
</dbReference>
<keyword evidence="12" id="KW-1185">Reference proteome</keyword>
<dbReference type="CDD" id="cd06225">
    <property type="entry name" value="HAMP"/>
    <property type="match status" value="1"/>
</dbReference>
<evidence type="ECO:0000256" key="7">
    <source>
        <dbReference type="SAM" id="MobiDB-lite"/>
    </source>
</evidence>
<feature type="domain" description="Histidine kinase" evidence="9">
    <location>
        <begin position="272"/>
        <end position="486"/>
    </location>
</feature>
<dbReference type="PANTHER" id="PTHR43304">
    <property type="entry name" value="PHYTOCHROME-LIKE PROTEIN CPH1"/>
    <property type="match status" value="1"/>
</dbReference>
<keyword evidence="8" id="KW-1133">Transmembrane helix</keyword>
<evidence type="ECO:0000256" key="4">
    <source>
        <dbReference type="ARBA" id="ARBA00022553"/>
    </source>
</evidence>
<dbReference type="InterPro" id="IPR003660">
    <property type="entry name" value="HAMP_dom"/>
</dbReference>
<dbReference type="OrthoDB" id="9759607at2"/>
<keyword evidence="8" id="KW-0472">Membrane</keyword>
<evidence type="ECO:0000256" key="5">
    <source>
        <dbReference type="ARBA" id="ARBA00022679"/>
    </source>
</evidence>
<keyword evidence="6 11" id="KW-0418">Kinase</keyword>
<dbReference type="SUPFAM" id="SSF55874">
    <property type="entry name" value="ATPase domain of HSP90 chaperone/DNA topoisomerase II/histidine kinase"/>
    <property type="match status" value="1"/>
</dbReference>
<evidence type="ECO:0000256" key="1">
    <source>
        <dbReference type="ARBA" id="ARBA00000085"/>
    </source>
</evidence>
<dbReference type="PROSITE" id="PS50885">
    <property type="entry name" value="HAMP"/>
    <property type="match status" value="1"/>
</dbReference>
<accession>A0A2K3V2I5</accession>
<dbReference type="EC" id="2.7.13.3" evidence="3"/>
<dbReference type="PROSITE" id="PS50109">
    <property type="entry name" value="HIS_KIN"/>
    <property type="match status" value="1"/>
</dbReference>
<dbReference type="InterPro" id="IPR007891">
    <property type="entry name" value="CHASE3"/>
</dbReference>
<dbReference type="Proteomes" id="UP000236379">
    <property type="component" value="Unassembled WGS sequence"/>
</dbReference>
<dbReference type="Pfam" id="PF02518">
    <property type="entry name" value="HATPase_c"/>
    <property type="match status" value="1"/>
</dbReference>
<evidence type="ECO:0000259" key="10">
    <source>
        <dbReference type="PROSITE" id="PS50885"/>
    </source>
</evidence>
<dbReference type="InterPro" id="IPR036890">
    <property type="entry name" value="HATPase_C_sf"/>
</dbReference>
<dbReference type="InterPro" id="IPR003594">
    <property type="entry name" value="HATPase_dom"/>
</dbReference>
<dbReference type="SMART" id="SM00388">
    <property type="entry name" value="HisKA"/>
    <property type="match status" value="1"/>
</dbReference>
<dbReference type="AlphaFoldDB" id="A0A2K3V2I5"/>
<dbReference type="InterPro" id="IPR005467">
    <property type="entry name" value="His_kinase_dom"/>
</dbReference>
<feature type="transmembrane region" description="Helical" evidence="8">
    <location>
        <begin position="6"/>
        <end position="24"/>
    </location>
</feature>
<gene>
    <name evidence="11" type="ORF">CVO96_10925</name>
</gene>
<comment type="caution">
    <text evidence="11">The sequence shown here is derived from an EMBL/GenBank/DDBJ whole genome shotgun (WGS) entry which is preliminary data.</text>
</comment>
<evidence type="ECO:0000256" key="3">
    <source>
        <dbReference type="ARBA" id="ARBA00012438"/>
    </source>
</evidence>
<dbReference type="SMART" id="SM00387">
    <property type="entry name" value="HATPase_c"/>
    <property type="match status" value="1"/>
</dbReference>
<dbReference type="PANTHER" id="PTHR43304:SF1">
    <property type="entry name" value="PAC DOMAIN-CONTAINING PROTEIN"/>
    <property type="match status" value="1"/>
</dbReference>
<feature type="transmembrane region" description="Helical" evidence="8">
    <location>
        <begin position="176"/>
        <end position="197"/>
    </location>
</feature>
<dbReference type="Pfam" id="PF00512">
    <property type="entry name" value="HisKA"/>
    <property type="match status" value="1"/>
</dbReference>
<comment type="subcellular location">
    <subcellularLocation>
        <location evidence="2">Membrane</location>
    </subcellularLocation>
</comment>
<keyword evidence="8" id="KW-0812">Transmembrane</keyword>
<dbReference type="Gene3D" id="3.30.565.10">
    <property type="entry name" value="Histidine kinase-like ATPase, C-terminal domain"/>
    <property type="match status" value="1"/>
</dbReference>
<evidence type="ECO:0000256" key="8">
    <source>
        <dbReference type="SAM" id="Phobius"/>
    </source>
</evidence>
<dbReference type="PRINTS" id="PR00344">
    <property type="entry name" value="BCTRLSENSOR"/>
</dbReference>
<dbReference type="GO" id="GO:0016020">
    <property type="term" value="C:membrane"/>
    <property type="evidence" value="ECO:0007669"/>
    <property type="project" value="UniProtKB-SubCell"/>
</dbReference>
<feature type="compositionally biased region" description="Pro residues" evidence="7">
    <location>
        <begin position="486"/>
        <end position="499"/>
    </location>
</feature>
<dbReference type="FunFam" id="3.30.565.10:FF:000006">
    <property type="entry name" value="Sensor histidine kinase WalK"/>
    <property type="match status" value="1"/>
</dbReference>
<sequence length="560" mass="61163">MLLRPFLLPFLLLVGVGMAVLVGVGRNTQSRLLVTDSQTRLILLSLLGGDLSAMENGQRGFLITGNPEFLTPFTDGQAAYQAHVFALEDLSATPQQRANLQRVEELVARWRQEEAEPEIEARRTSAERATALVSERGSRGLLEVARGILSTMQGDENTRLSQAVVSSQDTLNRVRWLTFSGLGLSMLLILLTAWQVARSVSSSLENVAESAREIAAGQYHRRLPPTPVQELAALGRQFDLMAGAVQQREQELRVANDKLERSNRELEQFAYVASHDLQEPLRTIGSYTELLARRYQGRLDERADQYIAFTTAATARMKALIQDLLAYSRVRQGQRPVGSVDTRTLVQGVLSDLEAQVQGSGAQVEVGPLPTVPGNADLLRHVFQNLIGNALKFHAPERPPRVRISATGEDRRWVFHVQDNGIGIEPQYHERILGVFQRLHPMNEFQGSGIGLAVARSAVEQQGGQLWLESVPGQGSVFHFSLPEVPLDPLPADPGPVDPEPTDPDAPGSRWSLSGSLGAGPFQSDLRQSDPQPPATRPGGSPDQDATAATPQPSGPEETP</sequence>
<dbReference type="SUPFAM" id="SSF47384">
    <property type="entry name" value="Homodimeric domain of signal transducing histidine kinase"/>
    <property type="match status" value="1"/>
</dbReference>
<dbReference type="InterPro" id="IPR003661">
    <property type="entry name" value="HisK_dim/P_dom"/>
</dbReference>
<evidence type="ECO:0000313" key="12">
    <source>
        <dbReference type="Proteomes" id="UP000236379"/>
    </source>
</evidence>
<proteinExistence type="predicted"/>
<dbReference type="SMART" id="SM00304">
    <property type="entry name" value="HAMP"/>
    <property type="match status" value="1"/>
</dbReference>
<dbReference type="Gene3D" id="6.10.340.10">
    <property type="match status" value="1"/>
</dbReference>
<comment type="catalytic activity">
    <reaction evidence="1">
        <text>ATP + protein L-histidine = ADP + protein N-phospho-L-histidine.</text>
        <dbReference type="EC" id="2.7.13.3"/>
    </reaction>
</comment>
<evidence type="ECO:0000259" key="9">
    <source>
        <dbReference type="PROSITE" id="PS50109"/>
    </source>
</evidence>
<dbReference type="Pfam" id="PF05227">
    <property type="entry name" value="CHASE3"/>
    <property type="match status" value="1"/>
</dbReference>
<dbReference type="EMBL" id="PPPD01000001">
    <property type="protein sequence ID" value="PNY82996.1"/>
    <property type="molecule type" value="Genomic_DNA"/>
</dbReference>
<dbReference type="GO" id="GO:0000155">
    <property type="term" value="F:phosphorelay sensor kinase activity"/>
    <property type="evidence" value="ECO:0007669"/>
    <property type="project" value="InterPro"/>
</dbReference>
<dbReference type="Gene3D" id="1.10.287.130">
    <property type="match status" value="1"/>
</dbReference>
<reference evidence="11 12" key="1">
    <citation type="submission" date="2018-01" db="EMBL/GenBank/DDBJ databases">
        <title>Deinococcus koreensis sp. nov., a radiation-resistant bacterium isolated from river water.</title>
        <authorList>
            <person name="Choi A."/>
        </authorList>
    </citation>
    <scope>NUCLEOTIDE SEQUENCE [LARGE SCALE GENOMIC DNA]</scope>
    <source>
        <strain evidence="11 12">SJW1-2</strain>
    </source>
</reference>
<dbReference type="CDD" id="cd19410">
    <property type="entry name" value="HK9-like_sensor"/>
    <property type="match status" value="1"/>
</dbReference>
<protein>
    <recommendedName>
        <fullName evidence="3">histidine kinase</fullName>
        <ecNumber evidence="3">2.7.13.3</ecNumber>
    </recommendedName>
</protein>
<feature type="domain" description="HAMP" evidence="10">
    <location>
        <begin position="198"/>
        <end position="250"/>
    </location>
</feature>
<dbReference type="InterPro" id="IPR004358">
    <property type="entry name" value="Sig_transdc_His_kin-like_C"/>
</dbReference>
<dbReference type="InterPro" id="IPR052162">
    <property type="entry name" value="Sensor_kinase/Photoreceptor"/>
</dbReference>
<name>A0A2K3V2I5_9DEIO</name>
<organism evidence="11 12">
    <name type="scientific">Deinococcus koreensis</name>
    <dbReference type="NCBI Taxonomy" id="2054903"/>
    <lineage>
        <taxon>Bacteria</taxon>
        <taxon>Thermotogati</taxon>
        <taxon>Deinococcota</taxon>
        <taxon>Deinococci</taxon>
        <taxon>Deinococcales</taxon>
        <taxon>Deinococcaceae</taxon>
        <taxon>Deinococcus</taxon>
    </lineage>
</organism>
<evidence type="ECO:0000256" key="6">
    <source>
        <dbReference type="ARBA" id="ARBA00022777"/>
    </source>
</evidence>
<dbReference type="CDD" id="cd00082">
    <property type="entry name" value="HisKA"/>
    <property type="match status" value="1"/>
</dbReference>
<dbReference type="Pfam" id="PF00672">
    <property type="entry name" value="HAMP"/>
    <property type="match status" value="1"/>
</dbReference>
<evidence type="ECO:0000256" key="2">
    <source>
        <dbReference type="ARBA" id="ARBA00004370"/>
    </source>
</evidence>
<keyword evidence="5" id="KW-0808">Transferase</keyword>
<evidence type="ECO:0000313" key="11">
    <source>
        <dbReference type="EMBL" id="PNY82996.1"/>
    </source>
</evidence>
<feature type="region of interest" description="Disordered" evidence="7">
    <location>
        <begin position="479"/>
        <end position="560"/>
    </location>
</feature>
<keyword evidence="4" id="KW-0597">Phosphoprotein</keyword>